<organism evidence="2 3">
    <name type="scientific">Paenirhodobacter huangdaonensis</name>
    <dbReference type="NCBI Taxonomy" id="2501515"/>
    <lineage>
        <taxon>Bacteria</taxon>
        <taxon>Pseudomonadati</taxon>
        <taxon>Pseudomonadota</taxon>
        <taxon>Alphaproteobacteria</taxon>
        <taxon>Rhodobacterales</taxon>
        <taxon>Rhodobacter group</taxon>
        <taxon>Paenirhodobacter</taxon>
    </lineage>
</organism>
<name>A0A3S3MAG7_9RHOB</name>
<reference evidence="2" key="2">
    <citation type="submission" date="2019-01" db="EMBL/GenBank/DDBJ databases">
        <authorList>
            <person name="Li Y."/>
        </authorList>
    </citation>
    <scope>NUCLEOTIDE SEQUENCE [LARGE SCALE GENOMIC DNA]</scope>
    <source>
        <strain evidence="2">CGMCC 1.12963</strain>
    </source>
</reference>
<dbReference type="AlphaFoldDB" id="A0A3S3MAG7"/>
<protein>
    <submittedName>
        <fullName evidence="2">Uncharacterized protein</fullName>
    </submittedName>
</protein>
<gene>
    <name evidence="2" type="ORF">EOW66_06340</name>
</gene>
<proteinExistence type="predicted"/>
<sequence>MLQLPPHLINRKERRARDARRGRMGEQRYNALVVELARVIRLAFQAGATGSLWGLEGPLRAGIRSDLCLQGWGWSAADLMAREVLEDAFRKAGAMIRPTWNEGQPEWTIEAGTLIERTRCARCGKELPETRHKFCSDLCASAMHMRVRRIKEANEETALDMAVRNL</sequence>
<comment type="caution">
    <text evidence="2">The sequence shown here is derived from an EMBL/GenBank/DDBJ whole genome shotgun (WGS) entry which is preliminary data.</text>
</comment>
<evidence type="ECO:0000313" key="3">
    <source>
        <dbReference type="Proteomes" id="UP000288071"/>
    </source>
</evidence>
<keyword evidence="3" id="KW-1185">Reference proteome</keyword>
<evidence type="ECO:0000256" key="1">
    <source>
        <dbReference type="SAM" id="MobiDB-lite"/>
    </source>
</evidence>
<feature type="region of interest" description="Disordered" evidence="1">
    <location>
        <begin position="1"/>
        <end position="22"/>
    </location>
</feature>
<dbReference type="Proteomes" id="UP000288071">
    <property type="component" value="Unassembled WGS sequence"/>
</dbReference>
<reference evidence="2" key="1">
    <citation type="submission" date="2019-01" db="EMBL/GenBank/DDBJ databases">
        <title>Sinorhodobacter populi sp. nov. isolated from the symptomatic bark tissue of Populus euramericana canker.</title>
        <authorList>
            <person name="Xu G."/>
        </authorList>
    </citation>
    <scope>NUCLEOTIDE SEQUENCE [LARGE SCALE GENOMIC DNA]</scope>
    <source>
        <strain evidence="2">CGMCC 1.12963</strain>
    </source>
</reference>
<dbReference type="EMBL" id="SAVA01000003">
    <property type="protein sequence ID" value="RWR53326.1"/>
    <property type="molecule type" value="Genomic_DNA"/>
</dbReference>
<accession>A0A3S3MAG7</accession>
<evidence type="ECO:0000313" key="2">
    <source>
        <dbReference type="EMBL" id="RWR53326.1"/>
    </source>
</evidence>
<dbReference type="RefSeq" id="WP_128155590.1">
    <property type="nucleotide sequence ID" value="NZ_JBHSOM010000009.1"/>
</dbReference>